<keyword evidence="3" id="KW-1185">Reference proteome</keyword>
<evidence type="ECO:0000259" key="1">
    <source>
        <dbReference type="Pfam" id="PF11716"/>
    </source>
</evidence>
<dbReference type="Pfam" id="PF11716">
    <property type="entry name" value="MDMPI_N"/>
    <property type="match status" value="1"/>
</dbReference>
<organism evidence="2 3">
    <name type="scientific">Streptomyces violascens</name>
    <dbReference type="NCBI Taxonomy" id="67381"/>
    <lineage>
        <taxon>Bacteria</taxon>
        <taxon>Bacillati</taxon>
        <taxon>Actinomycetota</taxon>
        <taxon>Actinomycetes</taxon>
        <taxon>Kitasatosporales</taxon>
        <taxon>Streptomycetaceae</taxon>
        <taxon>Streptomyces</taxon>
    </lineage>
</organism>
<dbReference type="InterPro" id="IPR017517">
    <property type="entry name" value="Maleyloyr_isom"/>
</dbReference>
<dbReference type="NCBIfam" id="TIGR03083">
    <property type="entry name" value="maleylpyruvate isomerase family mycothiol-dependent enzyme"/>
    <property type="match status" value="1"/>
</dbReference>
<dbReference type="Proteomes" id="UP001050808">
    <property type="component" value="Unassembled WGS sequence"/>
</dbReference>
<evidence type="ECO:0000313" key="2">
    <source>
        <dbReference type="EMBL" id="GHI40296.1"/>
    </source>
</evidence>
<dbReference type="EMBL" id="BNDY01000017">
    <property type="protein sequence ID" value="GHI40296.1"/>
    <property type="molecule type" value="Genomic_DNA"/>
</dbReference>
<comment type="caution">
    <text evidence="2">The sequence shown here is derived from an EMBL/GenBank/DDBJ whole genome shotgun (WGS) entry which is preliminary data.</text>
</comment>
<evidence type="ECO:0000313" key="3">
    <source>
        <dbReference type="Proteomes" id="UP001050808"/>
    </source>
</evidence>
<dbReference type="Gene3D" id="1.20.120.450">
    <property type="entry name" value="dinb family like domain"/>
    <property type="match status" value="1"/>
</dbReference>
<dbReference type="InterPro" id="IPR024344">
    <property type="entry name" value="MDMPI_metal-binding"/>
</dbReference>
<accession>A0ABQ3QSN7</accession>
<feature type="domain" description="Mycothiol-dependent maleylpyruvate isomerase metal-binding" evidence="1">
    <location>
        <begin position="24"/>
        <end position="168"/>
    </location>
</feature>
<sequence length="250" mass="27670">MTDTAAPAQRARPIDRTAAATLAAEEYDRFTELARSLAPEDWHRQTDCADWDVRAMTGHVLGMMDYVSSVRQFLHTRRAGSKAAHGRPVIDGVNEVQVTERASLTVPQLLDALARTAPKAARARRRLPAPARRIPMRVEFNGIWERWTLGYLYDVILTRDTWMHRIDMCRATGRPLRVTPEHDGRIVADVVAEWARRHGRPFTLVLTGPAGGTFAATSAGQHLSADAIEFCRVVSGRGAANGLLGQPVPF</sequence>
<protein>
    <recommendedName>
        <fullName evidence="1">Mycothiol-dependent maleylpyruvate isomerase metal-binding domain-containing protein</fullName>
    </recommendedName>
</protein>
<dbReference type="SUPFAM" id="SSF109854">
    <property type="entry name" value="DinB/YfiT-like putative metalloenzymes"/>
    <property type="match status" value="1"/>
</dbReference>
<name>A0ABQ3QSN7_9ACTN</name>
<dbReference type="RefSeq" id="WP_189968007.1">
    <property type="nucleotide sequence ID" value="NZ_BMUA01000021.1"/>
</dbReference>
<dbReference type="InterPro" id="IPR034660">
    <property type="entry name" value="DinB/YfiT-like"/>
</dbReference>
<proteinExistence type="predicted"/>
<gene>
    <name evidence="2" type="ORF">Sviol_47040</name>
</gene>
<reference evidence="2" key="1">
    <citation type="submission" date="2024-05" db="EMBL/GenBank/DDBJ databases">
        <title>Whole genome shotgun sequence of Streptomyces violascens NBRC 12920.</title>
        <authorList>
            <person name="Komaki H."/>
            <person name="Tamura T."/>
        </authorList>
    </citation>
    <scope>NUCLEOTIDE SEQUENCE</scope>
    <source>
        <strain evidence="2">NBRC 12920</strain>
    </source>
</reference>